<accession>A0ACC1WT17</accession>
<keyword evidence="2" id="KW-1185">Reference proteome</keyword>
<sequence>MIGSFLTRGLVMVFGYAYPAYECYKTVEKNKPEIEQLRFWCQYWILVAVLTVCERIGDAFISWVPMYSEAKLAFFIYLWYPKTKGTTYVYDSFFRPYVAKHENEIDRNLLELRTRAGDMAVIYWQRAASYGQTRVFEILQYVASQSTPRPRPPPPPPQAQHNARGGQPPVPNRQPATATQPDTEEPPSPTSSTSSSQHQKEKDEGVGPLQVPEVAPLAKTTNPQKATSAASTSQKANSAASTSQKVNSAASNLQKANSIPEITSQARPTEAEGMQIDPVSSPANESSNPSAKETVVEEPRVTRRLRRNRSAPNN</sequence>
<protein>
    <submittedName>
        <fullName evidence="1">HVA22-like protein</fullName>
    </submittedName>
</protein>
<name>A0ACC1WT17_MELAZ</name>
<dbReference type="Proteomes" id="UP001164539">
    <property type="component" value="Chromosome 14"/>
</dbReference>
<dbReference type="EMBL" id="CM051407">
    <property type="protein sequence ID" value="KAJ4702103.1"/>
    <property type="molecule type" value="Genomic_DNA"/>
</dbReference>
<comment type="caution">
    <text evidence="1">The sequence shown here is derived from an EMBL/GenBank/DDBJ whole genome shotgun (WGS) entry which is preliminary data.</text>
</comment>
<evidence type="ECO:0000313" key="2">
    <source>
        <dbReference type="Proteomes" id="UP001164539"/>
    </source>
</evidence>
<organism evidence="1 2">
    <name type="scientific">Melia azedarach</name>
    <name type="common">Chinaberry tree</name>
    <dbReference type="NCBI Taxonomy" id="155640"/>
    <lineage>
        <taxon>Eukaryota</taxon>
        <taxon>Viridiplantae</taxon>
        <taxon>Streptophyta</taxon>
        <taxon>Embryophyta</taxon>
        <taxon>Tracheophyta</taxon>
        <taxon>Spermatophyta</taxon>
        <taxon>Magnoliopsida</taxon>
        <taxon>eudicotyledons</taxon>
        <taxon>Gunneridae</taxon>
        <taxon>Pentapetalae</taxon>
        <taxon>rosids</taxon>
        <taxon>malvids</taxon>
        <taxon>Sapindales</taxon>
        <taxon>Meliaceae</taxon>
        <taxon>Melia</taxon>
    </lineage>
</organism>
<reference evidence="1 2" key="1">
    <citation type="journal article" date="2023" name="Science">
        <title>Complex scaffold remodeling in plant triterpene biosynthesis.</title>
        <authorList>
            <person name="De La Pena R."/>
            <person name="Hodgson H."/>
            <person name="Liu J.C."/>
            <person name="Stephenson M.J."/>
            <person name="Martin A.C."/>
            <person name="Owen C."/>
            <person name="Harkess A."/>
            <person name="Leebens-Mack J."/>
            <person name="Jimenez L.E."/>
            <person name="Osbourn A."/>
            <person name="Sattely E.S."/>
        </authorList>
    </citation>
    <scope>NUCLEOTIDE SEQUENCE [LARGE SCALE GENOMIC DNA]</scope>
    <source>
        <strain evidence="2">cv. JPN11</strain>
        <tissue evidence="1">Leaf</tissue>
    </source>
</reference>
<proteinExistence type="predicted"/>
<evidence type="ECO:0000313" key="1">
    <source>
        <dbReference type="EMBL" id="KAJ4702103.1"/>
    </source>
</evidence>
<gene>
    <name evidence="1" type="ORF">OWV82_025235</name>
</gene>